<organism evidence="1 2">
    <name type="scientific">Anaerobutyricum hallii</name>
    <dbReference type="NCBI Taxonomy" id="39488"/>
    <lineage>
        <taxon>Bacteria</taxon>
        <taxon>Bacillati</taxon>
        <taxon>Bacillota</taxon>
        <taxon>Clostridia</taxon>
        <taxon>Lachnospirales</taxon>
        <taxon>Lachnospiraceae</taxon>
        <taxon>Anaerobutyricum</taxon>
    </lineage>
</organism>
<name>A0A174FAM2_9FIRM</name>
<dbReference type="RefSeq" id="WP_156329731.1">
    <property type="nucleotide sequence ID" value="NZ_BLYK01000137.1"/>
</dbReference>
<protein>
    <submittedName>
        <fullName evidence="1">Uncharacterized protein</fullName>
    </submittedName>
</protein>
<reference evidence="1 2" key="1">
    <citation type="submission" date="2015-09" db="EMBL/GenBank/DDBJ databases">
        <authorList>
            <consortium name="Pathogen Informatics"/>
        </authorList>
    </citation>
    <scope>NUCLEOTIDE SEQUENCE [LARGE SCALE GENOMIC DNA]</scope>
    <source>
        <strain evidence="1 2">2789STDY5834835</strain>
    </source>
</reference>
<dbReference type="Proteomes" id="UP000095679">
    <property type="component" value="Unassembled WGS sequence"/>
</dbReference>
<accession>A0A174FAM2</accession>
<evidence type="ECO:0000313" key="2">
    <source>
        <dbReference type="Proteomes" id="UP000095679"/>
    </source>
</evidence>
<sequence>MSILLFILFGSITLSFWSVCIASGRADKKLEYLHLQKEKGEHYVR</sequence>
<evidence type="ECO:0000313" key="1">
    <source>
        <dbReference type="EMBL" id="CUO47342.1"/>
    </source>
</evidence>
<gene>
    <name evidence="1" type="ORF">ERS852450_01861</name>
</gene>
<proteinExistence type="predicted"/>
<dbReference type="AlphaFoldDB" id="A0A174FAM2"/>
<dbReference type="EMBL" id="CYZL01000015">
    <property type="protein sequence ID" value="CUO47342.1"/>
    <property type="molecule type" value="Genomic_DNA"/>
</dbReference>